<organism evidence="2 3">
    <name type="scientific">Sphaerisporangium aureirubrum</name>
    <dbReference type="NCBI Taxonomy" id="1544736"/>
    <lineage>
        <taxon>Bacteria</taxon>
        <taxon>Bacillati</taxon>
        <taxon>Actinomycetota</taxon>
        <taxon>Actinomycetes</taxon>
        <taxon>Streptosporangiales</taxon>
        <taxon>Streptosporangiaceae</taxon>
        <taxon>Sphaerisporangium</taxon>
    </lineage>
</organism>
<feature type="transmembrane region" description="Helical" evidence="1">
    <location>
        <begin position="192"/>
        <end position="210"/>
    </location>
</feature>
<dbReference type="Proteomes" id="UP001596137">
    <property type="component" value="Unassembled WGS sequence"/>
</dbReference>
<feature type="transmembrane region" description="Helical" evidence="1">
    <location>
        <begin position="6"/>
        <end position="27"/>
    </location>
</feature>
<gene>
    <name evidence="2" type="ORF">ACFP1K_30100</name>
</gene>
<accession>A0ABW1NRX5</accession>
<sequence length="342" mass="38141">MNSVYVDLAIGLVIAFLLFSLLVSGINEGLVRILSIRSKFLWAYLRDMLDGAEGKRSWIPGTIREVFARLPFGNKDARPKFDPLPPPVRSTATTWSGRLYERLREIDHNTSGRTSIAFVPPGRFAVAMMEMTATEGGVPAMLEQLRQDGSPLYGPLKGIWDSAKDDAEAFRKGVEAWFEGEMQRLTVLYRKYVRWVIAALGLVLTLFFSMDSLEYGKAILTDNAVRAQVAATADGGAAALERRLRDKCPEHPSDPYACVTEILASPAFVQIVGNAPVSVRIPDTGDPQWLWNGGDWLNRLVSPAHWPGFLVTFFALMFGAPFWWDILRRLTGIKLRQPDPTP</sequence>
<reference evidence="3" key="1">
    <citation type="journal article" date="2019" name="Int. J. Syst. Evol. Microbiol.">
        <title>The Global Catalogue of Microorganisms (GCM) 10K type strain sequencing project: providing services to taxonomists for standard genome sequencing and annotation.</title>
        <authorList>
            <consortium name="The Broad Institute Genomics Platform"/>
            <consortium name="The Broad Institute Genome Sequencing Center for Infectious Disease"/>
            <person name="Wu L."/>
            <person name="Ma J."/>
        </authorList>
    </citation>
    <scope>NUCLEOTIDE SEQUENCE [LARGE SCALE GENOMIC DNA]</scope>
    <source>
        <strain evidence="3">JCM 30346</strain>
    </source>
</reference>
<keyword evidence="1" id="KW-1133">Transmembrane helix</keyword>
<protein>
    <submittedName>
        <fullName evidence="2">Uncharacterized protein</fullName>
    </submittedName>
</protein>
<evidence type="ECO:0000313" key="3">
    <source>
        <dbReference type="Proteomes" id="UP001596137"/>
    </source>
</evidence>
<feature type="transmembrane region" description="Helical" evidence="1">
    <location>
        <begin position="306"/>
        <end position="327"/>
    </location>
</feature>
<dbReference type="EMBL" id="JBHSRF010000062">
    <property type="protein sequence ID" value="MFC6085454.1"/>
    <property type="molecule type" value="Genomic_DNA"/>
</dbReference>
<evidence type="ECO:0000256" key="1">
    <source>
        <dbReference type="SAM" id="Phobius"/>
    </source>
</evidence>
<comment type="caution">
    <text evidence="2">The sequence shown here is derived from an EMBL/GenBank/DDBJ whole genome shotgun (WGS) entry which is preliminary data.</text>
</comment>
<dbReference type="RefSeq" id="WP_380759605.1">
    <property type="nucleotide sequence ID" value="NZ_JBHSRF010000062.1"/>
</dbReference>
<keyword evidence="3" id="KW-1185">Reference proteome</keyword>
<proteinExistence type="predicted"/>
<keyword evidence="1" id="KW-0472">Membrane</keyword>
<name>A0ABW1NRX5_9ACTN</name>
<evidence type="ECO:0000313" key="2">
    <source>
        <dbReference type="EMBL" id="MFC6085454.1"/>
    </source>
</evidence>
<keyword evidence="1" id="KW-0812">Transmembrane</keyword>